<dbReference type="SUPFAM" id="SSF53474">
    <property type="entry name" value="alpha/beta-Hydrolases"/>
    <property type="match status" value="1"/>
</dbReference>
<evidence type="ECO:0000313" key="4">
    <source>
        <dbReference type="Proteomes" id="UP001198862"/>
    </source>
</evidence>
<feature type="signal peptide" evidence="1">
    <location>
        <begin position="1"/>
        <end position="23"/>
    </location>
</feature>
<feature type="domain" description="Serine aminopeptidase S33" evidence="2">
    <location>
        <begin position="57"/>
        <end position="291"/>
    </location>
</feature>
<feature type="chain" id="PRO_5047292192" evidence="1">
    <location>
        <begin position="24"/>
        <end position="333"/>
    </location>
</feature>
<dbReference type="RefSeq" id="WP_230549884.1">
    <property type="nucleotide sequence ID" value="NZ_JAJISD010000002.1"/>
</dbReference>
<evidence type="ECO:0000259" key="2">
    <source>
        <dbReference type="Pfam" id="PF12146"/>
    </source>
</evidence>
<name>A0ABS8KRH1_9HYPH</name>
<gene>
    <name evidence="3" type="ORF">LJ725_06840</name>
</gene>
<reference evidence="3 4" key="1">
    <citation type="submission" date="2021-11" db="EMBL/GenBank/DDBJ databases">
        <authorList>
            <person name="Lee D.-H."/>
            <person name="Kim S.-B."/>
        </authorList>
    </citation>
    <scope>NUCLEOTIDE SEQUENCE [LARGE SCALE GENOMIC DNA]</scope>
    <source>
        <strain evidence="3 4">KCTC 52223</strain>
    </source>
</reference>
<dbReference type="InterPro" id="IPR051044">
    <property type="entry name" value="MAG_DAG_Lipase"/>
</dbReference>
<dbReference type="Pfam" id="PF12146">
    <property type="entry name" value="Hydrolase_4"/>
    <property type="match status" value="1"/>
</dbReference>
<dbReference type="InterPro" id="IPR029058">
    <property type="entry name" value="AB_hydrolase_fold"/>
</dbReference>
<keyword evidence="1" id="KW-0732">Signal</keyword>
<evidence type="ECO:0000313" key="3">
    <source>
        <dbReference type="EMBL" id="MCC8428672.1"/>
    </source>
</evidence>
<dbReference type="InterPro" id="IPR000073">
    <property type="entry name" value="AB_hydrolase_1"/>
</dbReference>
<dbReference type="Proteomes" id="UP001198862">
    <property type="component" value="Unassembled WGS sequence"/>
</dbReference>
<sequence length="333" mass="35995">MSNLRIVLLLLATLAGCAPVVVPAGAPIRPPTLEADRYIAADGSVLKLATWPAVGGTPKAIILGIHGFGDYRKAWEEPAEIWAADGITTFAYDQRGFGSSPTRGRWAGTATMIEDIRTVATLIRQKYPDVPFYLAGESMGGALVMAASDKTLDVEGLILVAAALRSRDTLGPFLSGGLSFFAHTVPWLPSGPTSIDFQPTDNPKTMEKMRNDAMILRNPRVDLGYGLVDAMDAGKAAAPNIDKPYLMLHGIGDRLVPIAPVRSAIEVMPRRPDSHLAFYRNGYHMLLRDKQGALVARDIAAWIQDKDQPLPSGADVQVSRPELARLWGSKRSD</sequence>
<dbReference type="PANTHER" id="PTHR11614">
    <property type="entry name" value="PHOSPHOLIPASE-RELATED"/>
    <property type="match status" value="1"/>
</dbReference>
<keyword evidence="3" id="KW-0378">Hydrolase</keyword>
<keyword evidence="4" id="KW-1185">Reference proteome</keyword>
<organism evidence="3 4">
    <name type="scientific">Reyranella aquatilis</name>
    <dbReference type="NCBI Taxonomy" id="2035356"/>
    <lineage>
        <taxon>Bacteria</taxon>
        <taxon>Pseudomonadati</taxon>
        <taxon>Pseudomonadota</taxon>
        <taxon>Alphaproteobacteria</taxon>
        <taxon>Hyphomicrobiales</taxon>
        <taxon>Reyranellaceae</taxon>
        <taxon>Reyranella</taxon>
    </lineage>
</organism>
<protein>
    <submittedName>
        <fullName evidence="3">Alpha/beta hydrolase</fullName>
    </submittedName>
</protein>
<accession>A0ABS8KRH1</accession>
<evidence type="ECO:0000256" key="1">
    <source>
        <dbReference type="SAM" id="SignalP"/>
    </source>
</evidence>
<dbReference type="GO" id="GO:0016787">
    <property type="term" value="F:hydrolase activity"/>
    <property type="evidence" value="ECO:0007669"/>
    <property type="project" value="UniProtKB-KW"/>
</dbReference>
<dbReference type="InterPro" id="IPR022742">
    <property type="entry name" value="Hydrolase_4"/>
</dbReference>
<dbReference type="EMBL" id="JAJISD010000002">
    <property type="protein sequence ID" value="MCC8428672.1"/>
    <property type="molecule type" value="Genomic_DNA"/>
</dbReference>
<dbReference type="Gene3D" id="3.40.50.1820">
    <property type="entry name" value="alpha/beta hydrolase"/>
    <property type="match status" value="1"/>
</dbReference>
<proteinExistence type="predicted"/>
<dbReference type="PROSITE" id="PS51257">
    <property type="entry name" value="PROKAR_LIPOPROTEIN"/>
    <property type="match status" value="1"/>
</dbReference>
<comment type="caution">
    <text evidence="3">The sequence shown here is derived from an EMBL/GenBank/DDBJ whole genome shotgun (WGS) entry which is preliminary data.</text>
</comment>
<dbReference type="PRINTS" id="PR00111">
    <property type="entry name" value="ABHYDROLASE"/>
</dbReference>